<keyword evidence="1" id="KW-0812">Transmembrane</keyword>
<dbReference type="Pfam" id="PF19700">
    <property type="entry name" value="DUF6198"/>
    <property type="match status" value="1"/>
</dbReference>
<feature type="transmembrane region" description="Helical" evidence="1">
    <location>
        <begin position="53"/>
        <end position="71"/>
    </location>
</feature>
<evidence type="ECO:0000313" key="3">
    <source>
        <dbReference type="Proteomes" id="UP000195447"/>
    </source>
</evidence>
<keyword evidence="1" id="KW-0472">Membrane</keyword>
<protein>
    <recommendedName>
        <fullName evidence="4">YitT family protein</fullName>
    </recommendedName>
</protein>
<gene>
    <name evidence="2" type="ORF">B5F14_07925</name>
</gene>
<proteinExistence type="predicted"/>
<evidence type="ECO:0000256" key="1">
    <source>
        <dbReference type="SAM" id="Phobius"/>
    </source>
</evidence>
<dbReference type="EMBL" id="NFKM01000016">
    <property type="protein sequence ID" value="OUP58680.1"/>
    <property type="molecule type" value="Genomic_DNA"/>
</dbReference>
<feature type="transmembrane region" description="Helical" evidence="1">
    <location>
        <begin position="161"/>
        <end position="189"/>
    </location>
</feature>
<comment type="caution">
    <text evidence="2">The sequence shown here is derived from an EMBL/GenBank/DDBJ whole genome shotgun (WGS) entry which is preliminary data.</text>
</comment>
<dbReference type="PANTHER" id="PTHR40078">
    <property type="entry name" value="INTEGRAL MEMBRANE PROTEIN-RELATED"/>
    <property type="match status" value="1"/>
</dbReference>
<dbReference type="AlphaFoldDB" id="A0A1Y4LS51"/>
<organism evidence="2 3">
    <name type="scientific">Faecalitalea cylindroides</name>
    <dbReference type="NCBI Taxonomy" id="39483"/>
    <lineage>
        <taxon>Bacteria</taxon>
        <taxon>Bacillati</taxon>
        <taxon>Bacillota</taxon>
        <taxon>Erysipelotrichia</taxon>
        <taxon>Erysipelotrichales</taxon>
        <taxon>Erysipelotrichaceae</taxon>
        <taxon>Faecalitalea</taxon>
    </lineage>
</organism>
<evidence type="ECO:0000313" key="2">
    <source>
        <dbReference type="EMBL" id="OUP58680.1"/>
    </source>
</evidence>
<evidence type="ECO:0008006" key="4">
    <source>
        <dbReference type="Google" id="ProtNLM"/>
    </source>
</evidence>
<feature type="transmembrane region" description="Helical" evidence="1">
    <location>
        <begin position="78"/>
        <end position="100"/>
    </location>
</feature>
<reference evidence="3" key="1">
    <citation type="submission" date="2017-04" db="EMBL/GenBank/DDBJ databases">
        <title>Function of individual gut microbiota members based on whole genome sequencing of pure cultures obtained from chicken caecum.</title>
        <authorList>
            <person name="Medvecky M."/>
            <person name="Cejkova D."/>
            <person name="Polansky O."/>
            <person name="Karasova D."/>
            <person name="Kubasova T."/>
            <person name="Cizek A."/>
            <person name="Rychlik I."/>
        </authorList>
    </citation>
    <scope>NUCLEOTIDE SEQUENCE [LARGE SCALE GENOMIC DNA]</scope>
    <source>
        <strain evidence="3">An178</strain>
    </source>
</reference>
<dbReference type="RefSeq" id="WP_087158925.1">
    <property type="nucleotide sequence ID" value="NZ_CBCTZC010000013.1"/>
</dbReference>
<keyword evidence="3" id="KW-1185">Reference proteome</keyword>
<dbReference type="InterPro" id="IPR038750">
    <property type="entry name" value="YczE/YyaS-like"/>
</dbReference>
<dbReference type="PANTHER" id="PTHR40078:SF1">
    <property type="entry name" value="INTEGRAL MEMBRANE PROTEIN"/>
    <property type="match status" value="1"/>
</dbReference>
<keyword evidence="1" id="KW-1133">Transmembrane helix</keyword>
<feature type="transmembrane region" description="Helical" evidence="1">
    <location>
        <begin position="106"/>
        <end position="127"/>
    </location>
</feature>
<accession>A0A1Y4LS51</accession>
<name>A0A1Y4LS51_9FIRM</name>
<dbReference type="Proteomes" id="UP000195447">
    <property type="component" value="Unassembled WGS sequence"/>
</dbReference>
<sequence>MMKKTVQTVLAIASAILLTGLGVALFVHANLGSDTITVFIDGLHRILNVSYGTASRIYNAIMLIIALIVSFKNIGWATIIYALTVGFAMDFFEVLLTPLNIENMSILIRLLVACLGQICFGLTYALLIKYRKGMNQVDAIAYAIVNKTNISFKWIRTGADVVLLVIGWLLGGVIGIGSVIAMSTTGILIDFFLKILGTETDKTS</sequence>